<keyword evidence="1" id="KW-1133">Transmembrane helix</keyword>
<keyword evidence="1" id="KW-0472">Membrane</keyword>
<name>A0ABV7D523_9PROT</name>
<comment type="caution">
    <text evidence="2">The sequence shown here is derived from an EMBL/GenBank/DDBJ whole genome shotgun (WGS) entry which is preliminary data.</text>
</comment>
<dbReference type="RefSeq" id="WP_194214040.1">
    <property type="nucleotide sequence ID" value="NZ_CP061205.1"/>
</dbReference>
<evidence type="ECO:0000256" key="1">
    <source>
        <dbReference type="SAM" id="Phobius"/>
    </source>
</evidence>
<evidence type="ECO:0000313" key="3">
    <source>
        <dbReference type="Proteomes" id="UP001595444"/>
    </source>
</evidence>
<gene>
    <name evidence="2" type="ORF">ACFOKA_10245</name>
</gene>
<keyword evidence="1" id="KW-0812">Transmembrane</keyword>
<dbReference type="Proteomes" id="UP001595444">
    <property type="component" value="Unassembled WGS sequence"/>
</dbReference>
<keyword evidence="3" id="KW-1185">Reference proteome</keyword>
<reference evidence="3" key="1">
    <citation type="journal article" date="2019" name="Int. J. Syst. Evol. Microbiol.">
        <title>The Global Catalogue of Microorganisms (GCM) 10K type strain sequencing project: providing services to taxonomists for standard genome sequencing and annotation.</title>
        <authorList>
            <consortium name="The Broad Institute Genomics Platform"/>
            <consortium name="The Broad Institute Genome Sequencing Center for Infectious Disease"/>
            <person name="Wu L."/>
            <person name="Ma J."/>
        </authorList>
    </citation>
    <scope>NUCLEOTIDE SEQUENCE [LARGE SCALE GENOMIC DNA]</scope>
    <source>
        <strain evidence="3">KCTC 62164</strain>
    </source>
</reference>
<sequence length="87" mass="9703">MDFKTLIKFLPLMGIIVGLLIGDQTRPAVFFAKIPFFELFQGFSSELISEQRIAKDQLMHVGIYGVVGGVLGFVLQVVLQKKTSKEN</sequence>
<feature type="transmembrane region" description="Helical" evidence="1">
    <location>
        <begin position="61"/>
        <end position="79"/>
    </location>
</feature>
<evidence type="ECO:0000313" key="2">
    <source>
        <dbReference type="EMBL" id="MFC3052283.1"/>
    </source>
</evidence>
<accession>A0ABV7D523</accession>
<organism evidence="2 3">
    <name type="scientific">Kordiimonas pumila</name>
    <dbReference type="NCBI Taxonomy" id="2161677"/>
    <lineage>
        <taxon>Bacteria</taxon>
        <taxon>Pseudomonadati</taxon>
        <taxon>Pseudomonadota</taxon>
        <taxon>Alphaproteobacteria</taxon>
        <taxon>Kordiimonadales</taxon>
        <taxon>Kordiimonadaceae</taxon>
        <taxon>Kordiimonas</taxon>
    </lineage>
</organism>
<proteinExistence type="predicted"/>
<protein>
    <submittedName>
        <fullName evidence="2">Uncharacterized protein</fullName>
    </submittedName>
</protein>
<dbReference type="EMBL" id="JBHRSL010000010">
    <property type="protein sequence ID" value="MFC3052283.1"/>
    <property type="molecule type" value="Genomic_DNA"/>
</dbReference>